<comment type="caution">
    <text evidence="2">The sequence shown here is derived from an EMBL/GenBank/DDBJ whole genome shotgun (WGS) entry which is preliminary data.</text>
</comment>
<evidence type="ECO:0008006" key="4">
    <source>
        <dbReference type="Google" id="ProtNLM"/>
    </source>
</evidence>
<proteinExistence type="predicted"/>
<reference evidence="2 3" key="1">
    <citation type="journal article" date="2019" name="Nat. Microbiol.">
        <title>Mediterranean grassland soil C-N compound turnover is dependent on rainfall and depth, and is mediated by genomically divergent microorganisms.</title>
        <authorList>
            <person name="Diamond S."/>
            <person name="Andeer P.F."/>
            <person name="Li Z."/>
            <person name="Crits-Christoph A."/>
            <person name="Burstein D."/>
            <person name="Anantharaman K."/>
            <person name="Lane K.R."/>
            <person name="Thomas B.C."/>
            <person name="Pan C."/>
            <person name="Northen T.R."/>
            <person name="Banfield J.F."/>
        </authorList>
    </citation>
    <scope>NUCLEOTIDE SEQUENCE [LARGE SCALE GENOMIC DNA]</scope>
    <source>
        <strain evidence="2">WS_11</strain>
    </source>
</reference>
<sequence length="152" mass="16280">MSSMRTTRDGETRLLWGLELSGRSGRFALGVFLIALGTLALLGQQGIIAHGFWRHGWPWIIVILAAVQIATAGSAQRLADGVCFGLIGVWLVLVVSHWHGLTYSNSWPLTLVAVGAGHVVKALASSFLPEGSRGRLWMRADERGPHEGGGDA</sequence>
<feature type="transmembrane region" description="Helical" evidence="1">
    <location>
        <begin position="56"/>
        <end position="75"/>
    </location>
</feature>
<name>A0A538U8H4_UNCEI</name>
<dbReference type="AlphaFoldDB" id="A0A538U8H4"/>
<gene>
    <name evidence="2" type="ORF">E6K81_08050</name>
</gene>
<feature type="transmembrane region" description="Helical" evidence="1">
    <location>
        <begin position="107"/>
        <end position="128"/>
    </location>
</feature>
<organism evidence="2 3">
    <name type="scientific">Eiseniibacteriota bacterium</name>
    <dbReference type="NCBI Taxonomy" id="2212470"/>
    <lineage>
        <taxon>Bacteria</taxon>
        <taxon>Candidatus Eiseniibacteriota</taxon>
    </lineage>
</organism>
<evidence type="ECO:0000256" key="1">
    <source>
        <dbReference type="SAM" id="Phobius"/>
    </source>
</evidence>
<keyword evidence="1" id="KW-0472">Membrane</keyword>
<keyword evidence="1" id="KW-1133">Transmembrane helix</keyword>
<accession>A0A538U8H4</accession>
<protein>
    <recommendedName>
        <fullName evidence="4">DUF5668 domain-containing protein</fullName>
    </recommendedName>
</protein>
<evidence type="ECO:0000313" key="2">
    <source>
        <dbReference type="EMBL" id="TMQ72193.1"/>
    </source>
</evidence>
<feature type="transmembrane region" description="Helical" evidence="1">
    <location>
        <begin position="82"/>
        <end position="101"/>
    </location>
</feature>
<dbReference type="EMBL" id="VBPB01000116">
    <property type="protein sequence ID" value="TMQ72193.1"/>
    <property type="molecule type" value="Genomic_DNA"/>
</dbReference>
<evidence type="ECO:0000313" key="3">
    <source>
        <dbReference type="Proteomes" id="UP000319771"/>
    </source>
</evidence>
<keyword evidence="1" id="KW-0812">Transmembrane</keyword>
<feature type="transmembrane region" description="Helical" evidence="1">
    <location>
        <begin position="27"/>
        <end position="50"/>
    </location>
</feature>
<dbReference type="Proteomes" id="UP000319771">
    <property type="component" value="Unassembled WGS sequence"/>
</dbReference>